<dbReference type="GO" id="GO:0003677">
    <property type="term" value="F:DNA binding"/>
    <property type="evidence" value="ECO:0007669"/>
    <property type="project" value="InterPro"/>
</dbReference>
<evidence type="ECO:0000256" key="6">
    <source>
        <dbReference type="ARBA" id="ARBA00023163"/>
    </source>
</evidence>
<dbReference type="GO" id="GO:0006269">
    <property type="term" value="P:DNA replication, synthesis of primer"/>
    <property type="evidence" value="ECO:0007669"/>
    <property type="project" value="UniProtKB-KW"/>
</dbReference>
<keyword evidence="5" id="KW-0235">DNA replication</keyword>
<proteinExistence type="predicted"/>
<dbReference type="SUPFAM" id="SSF57783">
    <property type="entry name" value="Zinc beta-ribbon"/>
    <property type="match status" value="1"/>
</dbReference>
<dbReference type="GO" id="GO:0016779">
    <property type="term" value="F:nucleotidyltransferase activity"/>
    <property type="evidence" value="ECO:0007669"/>
    <property type="project" value="UniProtKB-KW"/>
</dbReference>
<dbReference type="InterPro" id="IPR036977">
    <property type="entry name" value="DNA_primase_Znf_CHC2"/>
</dbReference>
<keyword evidence="4" id="KW-0548">Nucleotidyltransferase</keyword>
<gene>
    <name evidence="8" type="ORF">BcepSaruman_225</name>
</gene>
<dbReference type="InterPro" id="IPR006171">
    <property type="entry name" value="TOPRIM_dom"/>
</dbReference>
<dbReference type="EMBL" id="MK552140">
    <property type="protein sequence ID" value="QBX06638.1"/>
    <property type="molecule type" value="Genomic_DNA"/>
</dbReference>
<dbReference type="InterPro" id="IPR050219">
    <property type="entry name" value="DnaG_primase"/>
</dbReference>
<dbReference type="GO" id="GO:0000428">
    <property type="term" value="C:DNA-directed RNA polymerase complex"/>
    <property type="evidence" value="ECO:0007669"/>
    <property type="project" value="UniProtKB-KW"/>
</dbReference>
<dbReference type="GO" id="GO:0008270">
    <property type="term" value="F:zinc ion binding"/>
    <property type="evidence" value="ECO:0007669"/>
    <property type="project" value="InterPro"/>
</dbReference>
<dbReference type="PANTHER" id="PTHR30313">
    <property type="entry name" value="DNA PRIMASE"/>
    <property type="match status" value="1"/>
</dbReference>
<feature type="domain" description="Toprim" evidence="7">
    <location>
        <begin position="227"/>
        <end position="300"/>
    </location>
</feature>
<organism evidence="8 9">
    <name type="scientific">Burkholderia phage BcepSaruman</name>
    <dbReference type="NCBI Taxonomy" id="2530032"/>
    <lineage>
        <taxon>Viruses</taxon>
        <taxon>Duplodnaviria</taxon>
        <taxon>Heunggongvirae</taxon>
        <taxon>Uroviricota</taxon>
        <taxon>Caudoviricetes</taxon>
        <taxon>Sarumanvirus</taxon>
        <taxon>Sarumanvirus bcepsaruman</taxon>
    </lineage>
</organism>
<reference evidence="8 9" key="1">
    <citation type="submission" date="2019-02" db="EMBL/GenBank/DDBJ databases">
        <title>Complete genome sequence of Burkholderia cenocepacia phage BcepSaruman.</title>
        <authorList>
            <person name="Park K."/>
            <person name="Liu M."/>
            <person name="Gill J."/>
        </authorList>
    </citation>
    <scope>NUCLEOTIDE SEQUENCE [LARGE SCALE GENOMIC DNA]</scope>
</reference>
<sequence>MGVLSQERLEHIRQQLAMLPNAKRGGANRIMVCCPYHGESNPSAGIWTEGPYAGLFRCFACKARAKWDEVAPKLGLKAFYDGPPREENTSNLLMSRLKQVEAATSAVDAMHERGYREEKLKFSRLAPNKKWRTIPTNLLLELGGKMCVKYLDDYNTWSTTKFIYLPVMIRGEQRGYFRARLKKDESGKNLPSYLLAPGTRGSNWSSQDGLWPYDHAIGMMKKMKSKTVVLVEGQRDALRLILAGIPAMCIFGTQSWSTQKARHLSLGGVKRVVLFMDGDAAGFHATEHIKPSLKNEVEVRALSLWKMKGSPLLPYLEDLEIDDATKAAKKDGVTLWDPGCVPDRIINRLREKYFE</sequence>
<keyword evidence="1" id="KW-0240">DNA-directed RNA polymerase</keyword>
<dbReference type="SUPFAM" id="SSF56731">
    <property type="entry name" value="DNA primase core"/>
    <property type="match status" value="1"/>
</dbReference>
<dbReference type="Gene3D" id="3.40.1360.10">
    <property type="match status" value="1"/>
</dbReference>
<evidence type="ECO:0000256" key="3">
    <source>
        <dbReference type="ARBA" id="ARBA00022679"/>
    </source>
</evidence>
<dbReference type="Pfam" id="PF13662">
    <property type="entry name" value="Toprim_4"/>
    <property type="match status" value="1"/>
</dbReference>
<dbReference type="Proteomes" id="UP000296455">
    <property type="component" value="Segment"/>
</dbReference>
<dbReference type="Gene3D" id="3.90.580.10">
    <property type="entry name" value="Zinc finger, CHC2-type domain"/>
    <property type="match status" value="1"/>
</dbReference>
<evidence type="ECO:0000256" key="1">
    <source>
        <dbReference type="ARBA" id="ARBA00022478"/>
    </source>
</evidence>
<dbReference type="InterPro" id="IPR034154">
    <property type="entry name" value="TOPRIM_DnaG/twinkle"/>
</dbReference>
<dbReference type="PANTHER" id="PTHR30313:SF2">
    <property type="entry name" value="DNA PRIMASE"/>
    <property type="match status" value="1"/>
</dbReference>
<evidence type="ECO:0000259" key="7">
    <source>
        <dbReference type="Pfam" id="PF13662"/>
    </source>
</evidence>
<evidence type="ECO:0000256" key="5">
    <source>
        <dbReference type="ARBA" id="ARBA00022705"/>
    </source>
</evidence>
<keyword evidence="6" id="KW-0804">Transcription</keyword>
<keyword evidence="2" id="KW-0639">Primosome</keyword>
<keyword evidence="3" id="KW-0808">Transferase</keyword>
<evidence type="ECO:0000256" key="4">
    <source>
        <dbReference type="ARBA" id="ARBA00022695"/>
    </source>
</evidence>
<evidence type="ECO:0000313" key="8">
    <source>
        <dbReference type="EMBL" id="QBX06638.1"/>
    </source>
</evidence>
<protein>
    <submittedName>
        <fullName evidence="8">DNA primase</fullName>
    </submittedName>
</protein>
<dbReference type="CDD" id="cd01029">
    <property type="entry name" value="TOPRIM_primases"/>
    <property type="match status" value="1"/>
</dbReference>
<evidence type="ECO:0000313" key="9">
    <source>
        <dbReference type="Proteomes" id="UP000296455"/>
    </source>
</evidence>
<keyword evidence="9" id="KW-1185">Reference proteome</keyword>
<name>A0A4D5ZHU6_9CAUD</name>
<accession>A0A4D5ZHU6</accession>
<evidence type="ECO:0000256" key="2">
    <source>
        <dbReference type="ARBA" id="ARBA00022515"/>
    </source>
</evidence>